<accession>A0A0C2CVV7</accession>
<feature type="signal peptide" evidence="1">
    <location>
        <begin position="1"/>
        <end position="20"/>
    </location>
</feature>
<organism evidence="2 3">
    <name type="scientific">Ancylostoma duodenale</name>
    <dbReference type="NCBI Taxonomy" id="51022"/>
    <lineage>
        <taxon>Eukaryota</taxon>
        <taxon>Metazoa</taxon>
        <taxon>Ecdysozoa</taxon>
        <taxon>Nematoda</taxon>
        <taxon>Chromadorea</taxon>
        <taxon>Rhabditida</taxon>
        <taxon>Rhabditina</taxon>
        <taxon>Rhabditomorpha</taxon>
        <taxon>Strongyloidea</taxon>
        <taxon>Ancylostomatidae</taxon>
        <taxon>Ancylostomatinae</taxon>
        <taxon>Ancylostoma</taxon>
    </lineage>
</organism>
<dbReference type="Proteomes" id="UP000054047">
    <property type="component" value="Unassembled WGS sequence"/>
</dbReference>
<keyword evidence="1" id="KW-0732">Signal</keyword>
<evidence type="ECO:0000256" key="1">
    <source>
        <dbReference type="SAM" id="SignalP"/>
    </source>
</evidence>
<feature type="chain" id="PRO_5002146999" evidence="1">
    <location>
        <begin position="21"/>
        <end position="66"/>
    </location>
</feature>
<dbReference type="EMBL" id="KN730446">
    <property type="protein sequence ID" value="KIH61038.1"/>
    <property type="molecule type" value="Genomic_DNA"/>
</dbReference>
<sequence length="66" mass="7069">MNSIQIVALLVLASLPGAVSQYGYGYPPPVYPVVPPPPMYAMPPPVPPPIPPIGGIDQLSHWIQIR</sequence>
<evidence type="ECO:0000313" key="3">
    <source>
        <dbReference type="Proteomes" id="UP000054047"/>
    </source>
</evidence>
<dbReference type="AlphaFoldDB" id="A0A0C2CVV7"/>
<evidence type="ECO:0000313" key="2">
    <source>
        <dbReference type="EMBL" id="KIH61038.1"/>
    </source>
</evidence>
<reference evidence="2 3" key="1">
    <citation type="submission" date="2013-12" db="EMBL/GenBank/DDBJ databases">
        <title>Draft genome of the parsitic nematode Ancylostoma duodenale.</title>
        <authorList>
            <person name="Mitreva M."/>
        </authorList>
    </citation>
    <scope>NUCLEOTIDE SEQUENCE [LARGE SCALE GENOMIC DNA]</scope>
    <source>
        <strain evidence="2 3">Zhejiang</strain>
    </source>
</reference>
<keyword evidence="3" id="KW-1185">Reference proteome</keyword>
<name>A0A0C2CVV7_9BILA</name>
<gene>
    <name evidence="2" type="ORF">ANCDUO_08701</name>
</gene>
<proteinExistence type="predicted"/>
<protein>
    <submittedName>
        <fullName evidence="2">Uncharacterized protein</fullName>
    </submittedName>
</protein>